<dbReference type="EMBL" id="AVOT02021063">
    <property type="protein sequence ID" value="MBW0509650.1"/>
    <property type="molecule type" value="Genomic_DNA"/>
</dbReference>
<reference evidence="1" key="1">
    <citation type="submission" date="2021-03" db="EMBL/GenBank/DDBJ databases">
        <title>Draft genome sequence of rust myrtle Austropuccinia psidii MF-1, a brazilian biotype.</title>
        <authorList>
            <person name="Quecine M.C."/>
            <person name="Pachon D.M.R."/>
            <person name="Bonatelli M.L."/>
            <person name="Correr F.H."/>
            <person name="Franceschini L.M."/>
            <person name="Leite T.F."/>
            <person name="Margarido G.R.A."/>
            <person name="Almeida C.A."/>
            <person name="Ferrarezi J.A."/>
            <person name="Labate C.A."/>
        </authorList>
    </citation>
    <scope>NUCLEOTIDE SEQUENCE</scope>
    <source>
        <strain evidence="1">MF-1</strain>
    </source>
</reference>
<evidence type="ECO:0000313" key="2">
    <source>
        <dbReference type="Proteomes" id="UP000765509"/>
    </source>
</evidence>
<dbReference type="Proteomes" id="UP000765509">
    <property type="component" value="Unassembled WGS sequence"/>
</dbReference>
<accession>A0A9Q3HPZ8</accession>
<comment type="caution">
    <text evidence="1">The sequence shown here is derived from an EMBL/GenBank/DDBJ whole genome shotgun (WGS) entry which is preliminary data.</text>
</comment>
<sequence length="155" mass="18302">MTRWVAYIQLFSFDLVHKPGKTFTIPDVLSRRPKGEDKEESERDYCDEEEDWIKPHPGFGLKEVNTSKVGKLSRNKTKNIEIPIKQEGFGKHMQEYLNTLKKPQCVGEAYFKRINRRSVSFYIELGQIKRQNQEHPQIAVYNEKAQKHILKTIHE</sequence>
<evidence type="ECO:0000313" key="1">
    <source>
        <dbReference type="EMBL" id="MBW0509650.1"/>
    </source>
</evidence>
<proteinExistence type="predicted"/>
<organism evidence="1 2">
    <name type="scientific">Austropuccinia psidii MF-1</name>
    <dbReference type="NCBI Taxonomy" id="1389203"/>
    <lineage>
        <taxon>Eukaryota</taxon>
        <taxon>Fungi</taxon>
        <taxon>Dikarya</taxon>
        <taxon>Basidiomycota</taxon>
        <taxon>Pucciniomycotina</taxon>
        <taxon>Pucciniomycetes</taxon>
        <taxon>Pucciniales</taxon>
        <taxon>Sphaerophragmiaceae</taxon>
        <taxon>Austropuccinia</taxon>
    </lineage>
</organism>
<gene>
    <name evidence="1" type="ORF">O181_049365</name>
</gene>
<keyword evidence="2" id="KW-1185">Reference proteome</keyword>
<dbReference type="OrthoDB" id="2516665at2759"/>
<dbReference type="AlphaFoldDB" id="A0A9Q3HPZ8"/>
<name>A0A9Q3HPZ8_9BASI</name>
<protein>
    <submittedName>
        <fullName evidence="1">Uncharacterized protein</fullName>
    </submittedName>
</protein>